<proteinExistence type="predicted"/>
<accession>A0A6J5MZR2</accession>
<reference evidence="1" key="1">
    <citation type="submission" date="2020-04" db="EMBL/GenBank/DDBJ databases">
        <authorList>
            <person name="Chiriac C."/>
            <person name="Salcher M."/>
            <person name="Ghai R."/>
            <person name="Kavagutti S V."/>
        </authorList>
    </citation>
    <scope>NUCLEOTIDE SEQUENCE</scope>
</reference>
<organism evidence="1">
    <name type="scientific">uncultured Caudovirales phage</name>
    <dbReference type="NCBI Taxonomy" id="2100421"/>
    <lineage>
        <taxon>Viruses</taxon>
        <taxon>Duplodnaviria</taxon>
        <taxon>Heunggongvirae</taxon>
        <taxon>Uroviricota</taxon>
        <taxon>Caudoviricetes</taxon>
        <taxon>Peduoviridae</taxon>
        <taxon>Maltschvirus</taxon>
        <taxon>Maltschvirus maltsch</taxon>
    </lineage>
</organism>
<name>A0A6J5MZR2_9CAUD</name>
<gene>
    <name evidence="1" type="ORF">UFOVP601_10</name>
</gene>
<protein>
    <submittedName>
        <fullName evidence="1">Uncharacterized protein</fullName>
    </submittedName>
</protein>
<evidence type="ECO:0000313" key="1">
    <source>
        <dbReference type="EMBL" id="CAB4151311.1"/>
    </source>
</evidence>
<sequence>MHMAFDNEHALTRSMLRAAFEYPFIECGRGAVYGLTPKHLTEAVAINRKFGFRQIAETIDCVMFEMRPDECRWLKKKGD</sequence>
<dbReference type="EMBL" id="LR796569">
    <property type="protein sequence ID" value="CAB4151311.1"/>
    <property type="molecule type" value="Genomic_DNA"/>
</dbReference>